<feature type="region of interest" description="Disordered" evidence="1">
    <location>
        <begin position="40"/>
        <end position="103"/>
    </location>
</feature>
<feature type="region of interest" description="Disordered" evidence="1">
    <location>
        <begin position="230"/>
        <end position="291"/>
    </location>
</feature>
<dbReference type="OrthoDB" id="1933664at2759"/>
<comment type="caution">
    <text evidence="2">The sequence shown here is derived from an EMBL/GenBank/DDBJ whole genome shotgun (WGS) entry which is preliminary data.</text>
</comment>
<feature type="compositionally biased region" description="Low complexity" evidence="1">
    <location>
        <begin position="250"/>
        <end position="262"/>
    </location>
</feature>
<proteinExistence type="predicted"/>
<organism evidence="2 3">
    <name type="scientific">Ziziphus jujuba var. spinosa</name>
    <dbReference type="NCBI Taxonomy" id="714518"/>
    <lineage>
        <taxon>Eukaryota</taxon>
        <taxon>Viridiplantae</taxon>
        <taxon>Streptophyta</taxon>
        <taxon>Embryophyta</taxon>
        <taxon>Tracheophyta</taxon>
        <taxon>Spermatophyta</taxon>
        <taxon>Magnoliopsida</taxon>
        <taxon>eudicotyledons</taxon>
        <taxon>Gunneridae</taxon>
        <taxon>Pentapetalae</taxon>
        <taxon>rosids</taxon>
        <taxon>fabids</taxon>
        <taxon>Rosales</taxon>
        <taxon>Rhamnaceae</taxon>
        <taxon>Paliureae</taxon>
        <taxon>Ziziphus</taxon>
    </lineage>
</organism>
<name>A0A978U974_ZIZJJ</name>
<dbReference type="InterPro" id="IPR012442">
    <property type="entry name" value="DUF1645_plant"/>
</dbReference>
<evidence type="ECO:0000313" key="3">
    <source>
        <dbReference type="Proteomes" id="UP000813462"/>
    </source>
</evidence>
<accession>A0A978U974</accession>
<feature type="compositionally biased region" description="Basic and acidic residues" evidence="1">
    <location>
        <begin position="54"/>
        <end position="65"/>
    </location>
</feature>
<reference evidence="2" key="1">
    <citation type="journal article" date="2021" name="Front. Plant Sci.">
        <title>Chromosome-Scale Genome Assembly for Chinese Sour Jujube and Insights Into Its Genome Evolution and Domestication Signature.</title>
        <authorList>
            <person name="Shen L.-Y."/>
            <person name="Luo H."/>
            <person name="Wang X.-L."/>
            <person name="Wang X.-M."/>
            <person name="Qiu X.-J."/>
            <person name="Liu H."/>
            <person name="Zhou S.-S."/>
            <person name="Jia K.-H."/>
            <person name="Nie S."/>
            <person name="Bao Y.-T."/>
            <person name="Zhang R.-G."/>
            <person name="Yun Q.-Z."/>
            <person name="Chai Y.-H."/>
            <person name="Lu J.-Y."/>
            <person name="Li Y."/>
            <person name="Zhao S.-W."/>
            <person name="Mao J.-F."/>
            <person name="Jia S.-G."/>
            <person name="Mao Y.-M."/>
        </authorList>
    </citation>
    <scope>NUCLEOTIDE SEQUENCE</scope>
    <source>
        <strain evidence="2">AT0</strain>
        <tissue evidence="2">Leaf</tissue>
    </source>
</reference>
<protein>
    <submittedName>
        <fullName evidence="2">Uncharacterized protein</fullName>
    </submittedName>
</protein>
<evidence type="ECO:0000313" key="2">
    <source>
        <dbReference type="EMBL" id="KAH7511083.1"/>
    </source>
</evidence>
<feature type="compositionally biased region" description="Basic and acidic residues" evidence="1">
    <location>
        <begin position="273"/>
        <end position="291"/>
    </location>
</feature>
<dbReference type="PANTHER" id="PTHR33095">
    <property type="entry name" value="OS07G0619500 PROTEIN"/>
    <property type="match status" value="1"/>
</dbReference>
<dbReference type="EMBL" id="JAEACU010000221">
    <property type="protein sequence ID" value="KAH7511083.1"/>
    <property type="molecule type" value="Genomic_DNA"/>
</dbReference>
<dbReference type="PANTHER" id="PTHR33095:SF114">
    <property type="entry name" value="DUF1645 FAMILY PROTEIN"/>
    <property type="match status" value="1"/>
</dbReference>
<dbReference type="AlphaFoldDB" id="A0A978U974"/>
<feature type="compositionally biased region" description="Basic and acidic residues" evidence="1">
    <location>
        <begin position="236"/>
        <end position="249"/>
    </location>
</feature>
<evidence type="ECO:0000256" key="1">
    <source>
        <dbReference type="SAM" id="MobiDB-lite"/>
    </source>
</evidence>
<feature type="compositionally biased region" description="Acidic residues" evidence="1">
    <location>
        <begin position="66"/>
        <end position="90"/>
    </location>
</feature>
<dbReference type="Proteomes" id="UP000813462">
    <property type="component" value="Unassembled WGS sequence"/>
</dbReference>
<gene>
    <name evidence="2" type="ORF">FEM48_ZijujUnG0053600</name>
</gene>
<sequence length="317" mass="35799">MQAIPIVSLSPSFGRYESPNEYVEISAKFCEDFSSKLKIEGDSNGGFVDSEQIDFQKKKESHERNEDDENEVEDIEQVVVQEEEEEEEEFSFACTNPEGSPTSAADLFQNGEIRPVFPIFNRDLLFADAYDGESSTGKESAALWSPLKKLFVEEEFNNNNNNPSSSASESDELEGIPQGTYCEWSGKTACKKSNSTGFSRIWRLRDLVHRSNSDGKDAFVFLNTNSATRSRQSNESVKKMEMEEKERKSSSSASGKTTTVKSKANKSETASSVHEKHYVRNRAKKEGDKRRSYLPYRQDLVGFFTNVNGMSRNVHPF</sequence>
<feature type="compositionally biased region" description="Polar residues" evidence="1">
    <location>
        <begin position="93"/>
        <end position="103"/>
    </location>
</feature>
<dbReference type="Pfam" id="PF07816">
    <property type="entry name" value="DUF1645"/>
    <property type="match status" value="1"/>
</dbReference>